<dbReference type="InterPro" id="IPR009125">
    <property type="entry name" value="ATPMK"/>
</dbReference>
<dbReference type="PRINTS" id="PR01821">
    <property type="entry name" value="DAPIT"/>
</dbReference>
<keyword evidence="1" id="KW-0812">Transmembrane</keyword>
<dbReference type="Proteomes" id="UP000215902">
    <property type="component" value="Unassembled WGS sequence"/>
</dbReference>
<proteinExistence type="predicted"/>
<protein>
    <submittedName>
        <fullName evidence="2">Uncharacterized protein</fullName>
    </submittedName>
</protein>
<evidence type="ECO:0000313" key="2">
    <source>
        <dbReference type="EMBL" id="PAA89769.1"/>
    </source>
</evidence>
<keyword evidence="3" id="KW-1185">Reference proteome</keyword>
<dbReference type="AlphaFoldDB" id="A0A267GWU7"/>
<keyword evidence="1" id="KW-0472">Membrane</keyword>
<feature type="transmembrane region" description="Helical" evidence="1">
    <location>
        <begin position="29"/>
        <end position="48"/>
    </location>
</feature>
<evidence type="ECO:0000313" key="3">
    <source>
        <dbReference type="Proteomes" id="UP000215902"/>
    </source>
</evidence>
<comment type="caution">
    <text evidence="2">The sequence shown here is derived from an EMBL/GenBank/DDBJ whole genome shotgun (WGS) entry which is preliminary data.</text>
</comment>
<feature type="non-terminal residue" evidence="2">
    <location>
        <position position="1"/>
    </location>
</feature>
<organism evidence="2 3">
    <name type="scientific">Macrostomum lignano</name>
    <dbReference type="NCBI Taxonomy" id="282301"/>
    <lineage>
        <taxon>Eukaryota</taxon>
        <taxon>Metazoa</taxon>
        <taxon>Spiralia</taxon>
        <taxon>Lophotrochozoa</taxon>
        <taxon>Platyhelminthes</taxon>
        <taxon>Rhabditophora</taxon>
        <taxon>Macrostomorpha</taxon>
        <taxon>Macrostomida</taxon>
        <taxon>Macrostomidae</taxon>
        <taxon>Macrostomum</taxon>
    </lineage>
</organism>
<gene>
    <name evidence="2" type="ORF">BOX15_Mlig018918g1</name>
</gene>
<keyword evidence="1" id="KW-1133">Transmembrane helix</keyword>
<reference evidence="2 3" key="1">
    <citation type="submission" date="2017-06" db="EMBL/GenBank/DDBJ databases">
        <title>A platform for efficient transgenesis in Macrostomum lignano, a flatworm model organism for stem cell research.</title>
        <authorList>
            <person name="Berezikov E."/>
        </authorList>
    </citation>
    <scope>NUCLEOTIDE SEQUENCE [LARGE SCALE GENOMIC DNA]</scope>
    <source>
        <strain evidence="2">DV1</strain>
        <tissue evidence="2">Whole organism</tissue>
    </source>
</reference>
<dbReference type="Pfam" id="PF14960">
    <property type="entry name" value="ATP_synth_reg"/>
    <property type="match status" value="1"/>
</dbReference>
<dbReference type="EMBL" id="NIVC01000139">
    <property type="protein sequence ID" value="PAA89769.1"/>
    <property type="molecule type" value="Genomic_DNA"/>
</dbReference>
<name>A0A267GWU7_9PLAT</name>
<accession>A0A267GWU7</accession>
<sequence>AGNMAGGDHYPDDMFKGWRRYYNTYTTRGRFNIVMSTWGGLFALVFLMKRRGGNNAIEQQKPSLHK</sequence>
<evidence type="ECO:0000256" key="1">
    <source>
        <dbReference type="SAM" id="Phobius"/>
    </source>
</evidence>